<dbReference type="GO" id="GO:0006281">
    <property type="term" value="P:DNA repair"/>
    <property type="evidence" value="ECO:0007669"/>
    <property type="project" value="TreeGrafter"/>
</dbReference>
<keyword evidence="5" id="KW-0347">Helicase</keyword>
<dbReference type="InterPro" id="IPR027417">
    <property type="entry name" value="P-loop_NTPase"/>
</dbReference>
<dbReference type="Pfam" id="PF00176">
    <property type="entry name" value="SNF2-rel_dom"/>
    <property type="match status" value="1"/>
</dbReference>
<dbReference type="GO" id="GO:0005524">
    <property type="term" value="F:ATP binding"/>
    <property type="evidence" value="ECO:0007669"/>
    <property type="project" value="InterPro"/>
</dbReference>
<feature type="domain" description="Helicase ATP-binding" evidence="3">
    <location>
        <begin position="268"/>
        <end position="438"/>
    </location>
</feature>
<sequence length="1105" mass="127174">MAIAKNRANASSPISTSGIRDNHRRGTVGDFLKTKIQSDSTLSIVSAYFTIYAFEALKQELTAIADLRFLFGEPRFVRSLDPDRTDKKSFKIEDEDLQLQNRLEQKRVARECADWIKEKVQIRSVTQVNLLHGKMYHMDHHGVEDAIMGSSNFTVRGLGLGSAGNNLELNLEVDSKRDRQDLKTWFDELWNDEALVEEVKDEVLHYLEQLYQNHCPQFIYYKTLFHIFEKFLADQDASGLLSEKSQLVDTEIWQTLFEFQKDGAKGAINKIRAHNGCIIADSVGLGKTFEALAIIKYFELLNYRVLVLCPKKLRENWTIYQAQNNSELNPFVKDRFSYTVLSHTDLSRDSGLSGDINLETINWGNYDLVVIDESHNFRNNTSSRRDEEGTIIRKSRYERLMDDVLKTGIKTKVLLLSATPVNNDLKDLRNQLYFLTEGRDEAFRESFGITSLKETLATAQRTFTNWAKQQGERRTIDLLEKLSSGFFKLLDELTIARSRQHIQRYYKDSIAELGGFPERLRPLSIYPKIDLRGRFPSYDKINDEISDYQLSLFNPAKYVLPQYQMLYDRDRAVFSQGDREHFLIGMMKVNFLKRLESSVSAFAITMDNTIQKIEELQERITRFQTLHSQSVEVEAIPMTIAELDDEELRDAMQVGQKLIYQMAHLDVEAWLEDLDRDKDQLVGLYNSASAISVDRDAKLAELKKLIAQKVQSPTINKQDQPNRKVLIFTAFADTAVYLYESLSSWARSELNIQAALVTGDTSRNKTTFGKSEFNQILTNFSPIAKKRSKILTMPQDGEIDLLIATDCISEGQNLQDCDYLVNYDIHWNPVRIIQRFGRIDRIGSLSSTVQMVNFWPTEDLNKYINLKNRVEARMALVDIAATQEDNLLATVEDIIQDDLKYRDKQLLRLKDEVLDLEDFTETVSLTEFTLDDFRLELSKYIESNRQLLQDAPLGLYAVVPPHPDYNFIAPGVIFCLRQKGDSGSEAVNPLQPHFLVYVRDDRVVRFTFAQPKQILEIYRLLCAEKTTPYEQLCNLFDQQTCQGNDMSVYSELLQAAIASIVTTFRKRSLSNLQSSRSAVLIEVQSQVEKTTDFELITWLVIQNEA</sequence>
<dbReference type="CDD" id="cd18793">
    <property type="entry name" value="SF2_C_SNF"/>
    <property type="match status" value="1"/>
</dbReference>
<dbReference type="InterPro" id="IPR049730">
    <property type="entry name" value="SNF2/RAD54-like_C"/>
</dbReference>
<dbReference type="InterPro" id="IPR038718">
    <property type="entry name" value="SNF2-like_sf"/>
</dbReference>
<dbReference type="Proteomes" id="UP000238634">
    <property type="component" value="Unassembled WGS sequence"/>
</dbReference>
<dbReference type="RefSeq" id="WP_073069733.1">
    <property type="nucleotide sequence ID" value="NZ_MPPI01000003.1"/>
</dbReference>
<dbReference type="SUPFAM" id="SSF56024">
    <property type="entry name" value="Phospholipase D/nuclease"/>
    <property type="match status" value="1"/>
</dbReference>
<dbReference type="InterPro" id="IPR001650">
    <property type="entry name" value="Helicase_C-like"/>
</dbReference>
<protein>
    <submittedName>
        <fullName evidence="5">ATP-dependent helicase</fullName>
    </submittedName>
</protein>
<dbReference type="EMBL" id="PVWG01000015">
    <property type="protein sequence ID" value="PSB18685.1"/>
    <property type="molecule type" value="Genomic_DNA"/>
</dbReference>
<dbReference type="GO" id="GO:0004386">
    <property type="term" value="F:helicase activity"/>
    <property type="evidence" value="ECO:0007669"/>
    <property type="project" value="UniProtKB-KW"/>
</dbReference>
<evidence type="ECO:0000256" key="2">
    <source>
        <dbReference type="SAM" id="MobiDB-lite"/>
    </source>
</evidence>
<dbReference type="PANTHER" id="PTHR45766:SF6">
    <property type="entry name" value="SWI_SNF-RELATED MATRIX-ASSOCIATED ACTIN-DEPENDENT REGULATOR OF CHROMATIN SUBFAMILY A-LIKE PROTEIN 1"/>
    <property type="match status" value="1"/>
</dbReference>
<evidence type="ECO:0000313" key="6">
    <source>
        <dbReference type="Proteomes" id="UP000238634"/>
    </source>
</evidence>
<feature type="compositionally biased region" description="Polar residues" evidence="2">
    <location>
        <begin position="8"/>
        <end position="19"/>
    </location>
</feature>
<gene>
    <name evidence="5" type="ORF">C7B65_14260</name>
</gene>
<dbReference type="SMART" id="SM00490">
    <property type="entry name" value="HELICc"/>
    <property type="match status" value="1"/>
</dbReference>
<proteinExistence type="predicted"/>
<reference evidence="5 6" key="1">
    <citation type="submission" date="2018-02" db="EMBL/GenBank/DDBJ databases">
        <authorList>
            <person name="Cohen D.B."/>
            <person name="Kent A.D."/>
        </authorList>
    </citation>
    <scope>NUCLEOTIDE SEQUENCE [LARGE SCALE GENOMIC DNA]</scope>
    <source>
        <strain evidence="5 6">ULC007</strain>
    </source>
</reference>
<name>A0A2T1DDY4_9CYAN</name>
<reference evidence="5 6" key="2">
    <citation type="submission" date="2018-03" db="EMBL/GenBank/DDBJ databases">
        <title>The ancient ancestry and fast evolution of plastids.</title>
        <authorList>
            <person name="Moore K.R."/>
            <person name="Magnabosco C."/>
            <person name="Momper L."/>
            <person name="Gold D.A."/>
            <person name="Bosak T."/>
            <person name="Fournier G.P."/>
        </authorList>
    </citation>
    <scope>NUCLEOTIDE SEQUENCE [LARGE SCALE GENOMIC DNA]</scope>
    <source>
        <strain evidence="5 6">ULC007</strain>
    </source>
</reference>
<accession>A0A2T1DDY4</accession>
<dbReference type="Gene3D" id="3.40.50.10810">
    <property type="entry name" value="Tandem AAA-ATPase domain"/>
    <property type="match status" value="1"/>
</dbReference>
<dbReference type="InterPro" id="IPR000330">
    <property type="entry name" value="SNF2_N"/>
</dbReference>
<keyword evidence="5" id="KW-0067">ATP-binding</keyword>
<dbReference type="GO" id="GO:0031297">
    <property type="term" value="P:replication fork processing"/>
    <property type="evidence" value="ECO:0007669"/>
    <property type="project" value="TreeGrafter"/>
</dbReference>
<dbReference type="SUPFAM" id="SSF52540">
    <property type="entry name" value="P-loop containing nucleoside triphosphate hydrolases"/>
    <property type="match status" value="1"/>
</dbReference>
<evidence type="ECO:0000259" key="3">
    <source>
        <dbReference type="PROSITE" id="PS51192"/>
    </source>
</evidence>
<dbReference type="PROSITE" id="PS51194">
    <property type="entry name" value="HELICASE_CTER"/>
    <property type="match status" value="1"/>
</dbReference>
<dbReference type="InterPro" id="IPR014001">
    <property type="entry name" value="Helicase_ATP-bd"/>
</dbReference>
<dbReference type="Gene3D" id="3.30.870.10">
    <property type="entry name" value="Endonuclease Chain A"/>
    <property type="match status" value="1"/>
</dbReference>
<dbReference type="Gene3D" id="3.40.50.300">
    <property type="entry name" value="P-loop containing nucleotide triphosphate hydrolases"/>
    <property type="match status" value="1"/>
</dbReference>
<organism evidence="5 6">
    <name type="scientific">Phormidesmis priestleyi ULC007</name>
    <dbReference type="NCBI Taxonomy" id="1920490"/>
    <lineage>
        <taxon>Bacteria</taxon>
        <taxon>Bacillati</taxon>
        <taxon>Cyanobacteriota</taxon>
        <taxon>Cyanophyceae</taxon>
        <taxon>Leptolyngbyales</taxon>
        <taxon>Leptolyngbyaceae</taxon>
        <taxon>Phormidesmis</taxon>
    </lineage>
</organism>
<keyword evidence="1" id="KW-0378">Hydrolase</keyword>
<dbReference type="Pfam" id="PF13091">
    <property type="entry name" value="PLDc_2"/>
    <property type="match status" value="1"/>
</dbReference>
<dbReference type="PANTHER" id="PTHR45766">
    <property type="entry name" value="DNA ANNEALING HELICASE AND ENDONUCLEASE ZRANB3 FAMILY MEMBER"/>
    <property type="match status" value="1"/>
</dbReference>
<keyword evidence="6" id="KW-1185">Reference proteome</keyword>
<keyword evidence="5" id="KW-0547">Nucleotide-binding</keyword>
<dbReference type="SMART" id="SM00487">
    <property type="entry name" value="DEXDc"/>
    <property type="match status" value="1"/>
</dbReference>
<dbReference type="PROSITE" id="PS51192">
    <property type="entry name" value="HELICASE_ATP_BIND_1"/>
    <property type="match status" value="1"/>
</dbReference>
<evidence type="ECO:0000259" key="4">
    <source>
        <dbReference type="PROSITE" id="PS51194"/>
    </source>
</evidence>
<dbReference type="GO" id="GO:0016787">
    <property type="term" value="F:hydrolase activity"/>
    <property type="evidence" value="ECO:0007669"/>
    <property type="project" value="UniProtKB-KW"/>
</dbReference>
<dbReference type="STRING" id="1920490.GCA_001895925_03060"/>
<dbReference type="OrthoDB" id="9814088at2"/>
<dbReference type="AlphaFoldDB" id="A0A2T1DDY4"/>
<evidence type="ECO:0000256" key="1">
    <source>
        <dbReference type="ARBA" id="ARBA00022801"/>
    </source>
</evidence>
<dbReference type="InterPro" id="IPR025202">
    <property type="entry name" value="PLD-like_dom"/>
</dbReference>
<feature type="domain" description="Helicase C-terminal" evidence="4">
    <location>
        <begin position="701"/>
        <end position="888"/>
    </location>
</feature>
<evidence type="ECO:0000313" key="5">
    <source>
        <dbReference type="EMBL" id="PSB18685.1"/>
    </source>
</evidence>
<comment type="caution">
    <text evidence="5">The sequence shown here is derived from an EMBL/GenBank/DDBJ whole genome shotgun (WGS) entry which is preliminary data.</text>
</comment>
<dbReference type="Pfam" id="PF00271">
    <property type="entry name" value="Helicase_C"/>
    <property type="match status" value="1"/>
</dbReference>
<feature type="region of interest" description="Disordered" evidence="2">
    <location>
        <begin position="1"/>
        <end position="22"/>
    </location>
</feature>